<protein>
    <submittedName>
        <fullName evidence="3">Phospholipase</fullName>
    </submittedName>
</protein>
<keyword evidence="2" id="KW-0812">Transmembrane</keyword>
<feature type="transmembrane region" description="Helical" evidence="2">
    <location>
        <begin position="48"/>
        <end position="69"/>
    </location>
</feature>
<dbReference type="Proteomes" id="UP001429745">
    <property type="component" value="Unassembled WGS sequence"/>
</dbReference>
<gene>
    <name evidence="3" type="ORF">HF576_04690</name>
</gene>
<accession>A0ABX1KCJ7</accession>
<evidence type="ECO:0000313" key="3">
    <source>
        <dbReference type="EMBL" id="NLP83136.1"/>
    </source>
</evidence>
<dbReference type="InterPro" id="IPR023346">
    <property type="entry name" value="Lysozyme-like_dom_sf"/>
</dbReference>
<sequence length="309" mass="31291">MLSDPSSTPTRRTLRTRRRRSALPVIAVGAAAGILAAAGLVLAPPSVAAAAASPLAASSAAVAAAASVLPATESLRDIATDADATLESARLALADADAVDAEIVGSGLDLGAEPTAIDTTRLRAAIAGLAGLDIVPLLLLPDAAGEVAVQTRTVAARVSELRERLEAARTQRAAEEAAEEAAAAAAAAAAEAQRQAEAAAAALAAANTPEGARATAQAMAAERYGWGGDQFSCLNSLWQKESNWNYQAYNDSSGATGIPQSLPGSKMATAGADWQTNAATQIAWGLDYISRAYGTPCAAWGHSQATNWY</sequence>
<keyword evidence="2" id="KW-0472">Membrane</keyword>
<organism evidence="3 4">
    <name type="scientific">Microbacterium salsuginis</name>
    <dbReference type="NCBI Taxonomy" id="2722803"/>
    <lineage>
        <taxon>Bacteria</taxon>
        <taxon>Bacillati</taxon>
        <taxon>Actinomycetota</taxon>
        <taxon>Actinomycetes</taxon>
        <taxon>Micrococcales</taxon>
        <taxon>Microbacteriaceae</taxon>
        <taxon>Microbacterium</taxon>
    </lineage>
</organism>
<keyword evidence="4" id="KW-1185">Reference proteome</keyword>
<evidence type="ECO:0000313" key="4">
    <source>
        <dbReference type="Proteomes" id="UP001429745"/>
    </source>
</evidence>
<dbReference type="RefSeq" id="WP_168911575.1">
    <property type="nucleotide sequence ID" value="NZ_JABACI010000001.1"/>
</dbReference>
<dbReference type="PROSITE" id="PS51318">
    <property type="entry name" value="TAT"/>
    <property type="match status" value="1"/>
</dbReference>
<dbReference type="EMBL" id="JABACI010000001">
    <property type="protein sequence ID" value="NLP83136.1"/>
    <property type="molecule type" value="Genomic_DNA"/>
</dbReference>
<dbReference type="SUPFAM" id="SSF53955">
    <property type="entry name" value="Lysozyme-like"/>
    <property type="match status" value="1"/>
</dbReference>
<comment type="caution">
    <text evidence="3">The sequence shown here is derived from an EMBL/GenBank/DDBJ whole genome shotgun (WGS) entry which is preliminary data.</text>
</comment>
<evidence type="ECO:0000256" key="1">
    <source>
        <dbReference type="SAM" id="Coils"/>
    </source>
</evidence>
<feature type="transmembrane region" description="Helical" evidence="2">
    <location>
        <begin position="21"/>
        <end position="42"/>
    </location>
</feature>
<evidence type="ECO:0000256" key="2">
    <source>
        <dbReference type="SAM" id="Phobius"/>
    </source>
</evidence>
<keyword evidence="2" id="KW-1133">Transmembrane helix</keyword>
<proteinExistence type="predicted"/>
<reference evidence="3 4" key="1">
    <citation type="submission" date="2020-04" db="EMBL/GenBank/DDBJ databases">
        <title>CFH 90308 Microbacterium sp.</title>
        <authorList>
            <person name="Nie G."/>
            <person name="Ming H."/>
            <person name="Xia T."/>
        </authorList>
    </citation>
    <scope>NUCLEOTIDE SEQUENCE [LARGE SCALE GENOMIC DNA]</scope>
    <source>
        <strain evidence="3 4">CFH 90308</strain>
    </source>
</reference>
<keyword evidence="1" id="KW-0175">Coiled coil</keyword>
<dbReference type="InterPro" id="IPR006311">
    <property type="entry name" value="TAT_signal"/>
</dbReference>
<name>A0ABX1KCJ7_9MICO</name>
<feature type="coiled-coil region" evidence="1">
    <location>
        <begin position="158"/>
        <end position="195"/>
    </location>
</feature>